<evidence type="ECO:0000259" key="7">
    <source>
        <dbReference type="Pfam" id="PF00294"/>
    </source>
</evidence>
<dbReference type="InterPro" id="IPR011611">
    <property type="entry name" value="PfkB_dom"/>
</dbReference>
<keyword evidence="5" id="KW-0067">ATP-binding</keyword>
<name>A0A7W8LMF3_9SPIR</name>
<dbReference type="Proteomes" id="UP000518887">
    <property type="component" value="Unassembled WGS sequence"/>
</dbReference>
<accession>A0A7W8LMF3</accession>
<evidence type="ECO:0000313" key="8">
    <source>
        <dbReference type="EMBL" id="MBB5226412.1"/>
    </source>
</evidence>
<keyword evidence="2 6" id="KW-0808">Transferase</keyword>
<dbReference type="GO" id="GO:0005524">
    <property type="term" value="F:ATP binding"/>
    <property type="evidence" value="ECO:0007669"/>
    <property type="project" value="UniProtKB-KW"/>
</dbReference>
<dbReference type="PROSITE" id="PS00584">
    <property type="entry name" value="PFKB_KINASES_2"/>
    <property type="match status" value="1"/>
</dbReference>
<evidence type="ECO:0000256" key="3">
    <source>
        <dbReference type="ARBA" id="ARBA00022741"/>
    </source>
</evidence>
<proteinExistence type="inferred from homology"/>
<organism evidence="8 9">
    <name type="scientific">Treponema ruminis</name>
    <dbReference type="NCBI Taxonomy" id="744515"/>
    <lineage>
        <taxon>Bacteria</taxon>
        <taxon>Pseudomonadati</taxon>
        <taxon>Spirochaetota</taxon>
        <taxon>Spirochaetia</taxon>
        <taxon>Spirochaetales</taxon>
        <taxon>Treponemataceae</taxon>
        <taxon>Treponema</taxon>
    </lineage>
</organism>
<protein>
    <submittedName>
        <fullName evidence="8">Fructokinase</fullName>
        <ecNumber evidence="8">2.7.1.4</ecNumber>
    </submittedName>
</protein>
<evidence type="ECO:0000313" key="9">
    <source>
        <dbReference type="Proteomes" id="UP000518887"/>
    </source>
</evidence>
<dbReference type="EMBL" id="JACHFQ010000005">
    <property type="protein sequence ID" value="MBB5226412.1"/>
    <property type="molecule type" value="Genomic_DNA"/>
</dbReference>
<dbReference type="CDD" id="cd01167">
    <property type="entry name" value="bac_FRK"/>
    <property type="match status" value="1"/>
</dbReference>
<evidence type="ECO:0000256" key="1">
    <source>
        <dbReference type="ARBA" id="ARBA00010688"/>
    </source>
</evidence>
<evidence type="ECO:0000256" key="2">
    <source>
        <dbReference type="ARBA" id="ARBA00022679"/>
    </source>
</evidence>
<dbReference type="RefSeq" id="WP_184659645.1">
    <property type="nucleotide sequence ID" value="NZ_CP031518.1"/>
</dbReference>
<dbReference type="PANTHER" id="PTHR43085:SF1">
    <property type="entry name" value="PSEUDOURIDINE KINASE-RELATED"/>
    <property type="match status" value="1"/>
</dbReference>
<keyword evidence="3" id="KW-0547">Nucleotide-binding</keyword>
<evidence type="ECO:0000256" key="6">
    <source>
        <dbReference type="RuleBase" id="RU003704"/>
    </source>
</evidence>
<keyword evidence="4 6" id="KW-0418">Kinase</keyword>
<gene>
    <name evidence="8" type="ORF">HNP76_001785</name>
</gene>
<comment type="caution">
    <text evidence="8">The sequence shown here is derived from an EMBL/GenBank/DDBJ whole genome shotgun (WGS) entry which is preliminary data.</text>
</comment>
<dbReference type="EC" id="2.7.1.4" evidence="8"/>
<sequence>MKKYDVVALGEILIDFTFAGTNADGKKLYEENPGGAPANCVSAVSKLGGKGAFIGMTGRDSFGEDVRRVLEEINVDTSGMRYSESQHTTLAFVSLDPNGERHFSFCRNPGADTQIRPEDLDRSMLENARFLHIGSLSLTDEPAKSATLAAIEITKKAGGLISYDPNWRANLWKGRSDAIDLMKSLFPLADTVKVSDEELALLFGKDISAEEGGKKILSLGPSLAMITLGAKGVYYAARTLDGSVISGTVGCKDVKVVDTTGAGDSFTGGMLYRLTRRENPLAFTKENLEADLNFANTVASICVTRRGAIPALPTLKEVENF</sequence>
<dbReference type="Gene3D" id="3.40.1190.20">
    <property type="match status" value="1"/>
</dbReference>
<dbReference type="AlphaFoldDB" id="A0A7W8LMF3"/>
<dbReference type="GO" id="GO:0008865">
    <property type="term" value="F:fructokinase activity"/>
    <property type="evidence" value="ECO:0007669"/>
    <property type="project" value="UniProtKB-EC"/>
</dbReference>
<feature type="domain" description="Carbohydrate kinase PfkB" evidence="7">
    <location>
        <begin position="5"/>
        <end position="314"/>
    </location>
</feature>
<evidence type="ECO:0000256" key="4">
    <source>
        <dbReference type="ARBA" id="ARBA00022777"/>
    </source>
</evidence>
<dbReference type="InterPro" id="IPR029056">
    <property type="entry name" value="Ribokinase-like"/>
</dbReference>
<dbReference type="Pfam" id="PF00294">
    <property type="entry name" value="PfkB"/>
    <property type="match status" value="1"/>
</dbReference>
<dbReference type="InterPro" id="IPR002173">
    <property type="entry name" value="Carboh/pur_kinase_PfkB_CS"/>
</dbReference>
<keyword evidence="9" id="KW-1185">Reference proteome</keyword>
<reference evidence="8 9" key="1">
    <citation type="submission" date="2020-08" db="EMBL/GenBank/DDBJ databases">
        <title>Genomic Encyclopedia of Type Strains, Phase IV (KMG-IV): sequencing the most valuable type-strain genomes for metagenomic binning, comparative biology and taxonomic classification.</title>
        <authorList>
            <person name="Goeker M."/>
        </authorList>
    </citation>
    <scope>NUCLEOTIDE SEQUENCE [LARGE SCALE GENOMIC DNA]</scope>
    <source>
        <strain evidence="8 9">DSM 103462</strain>
    </source>
</reference>
<dbReference type="InterPro" id="IPR050306">
    <property type="entry name" value="PfkB_Carbo_kinase"/>
</dbReference>
<evidence type="ECO:0000256" key="5">
    <source>
        <dbReference type="ARBA" id="ARBA00022840"/>
    </source>
</evidence>
<comment type="similarity">
    <text evidence="1 6">Belongs to the carbohydrate kinase PfkB family.</text>
</comment>
<dbReference type="GO" id="GO:0006000">
    <property type="term" value="P:fructose metabolic process"/>
    <property type="evidence" value="ECO:0007669"/>
    <property type="project" value="UniProtKB-ARBA"/>
</dbReference>
<dbReference type="PRINTS" id="PR00990">
    <property type="entry name" value="RIBOKINASE"/>
</dbReference>
<dbReference type="PANTHER" id="PTHR43085">
    <property type="entry name" value="HEXOKINASE FAMILY MEMBER"/>
    <property type="match status" value="1"/>
</dbReference>
<dbReference type="InterPro" id="IPR002139">
    <property type="entry name" value="Ribo/fructo_kinase"/>
</dbReference>
<dbReference type="SUPFAM" id="SSF53613">
    <property type="entry name" value="Ribokinase-like"/>
    <property type="match status" value="1"/>
</dbReference>